<dbReference type="GeneID" id="40316960"/>
<evidence type="ECO:0000256" key="1">
    <source>
        <dbReference type="SAM" id="MobiDB-lite"/>
    </source>
</evidence>
<sequence>MGASPSAGRSPPSLGASAVAAVRASVVPVCLIAPPLSFLPSFSPRPLALRRRGAEFLRSATVAPRPQRVFRRCPRYGRGDVRLPPGRTSVGARPPHCGRLGCCSAALAGARALPAVAAAACRRDGAFRCRVGALHSRNNAAARQRCLPSCGQRCLCGGACFYWCSVARLSAGGCRRAAELPKLSLVVVGASGGRGAPPSLPFPVASLLRCPRVCRCGAQQFFAPSASSCCGAFPTFWVLLLGLLQYYPAFFLSVFFFLPLAGSSIKLSPIFLEVLTNVAGCSVLLLLLLLWMTANRPARLLVPARCPNFAAVSGEFFLLFLALHAPLSVVAAGYVSATVPAQDVFRVEFSGSEWPYVYETLLQHSSAPAGQRTVSTLINPVAAAVADLLMASLSAPPGVTGLSVRGCHFGPGEGLAVVYAVTRFEGGGELTDDEISALVRRADTSYLQSLYWQNGGRATEAIVVREAAPDTPREKCDLGCRYAVGIALPVLCCAVMCIPIFISLVSPRRTSLKLDPPPPPPACAQVCCSRHAATLTSSYRLSGAAAPSEPDDGPVASAADAMEGYPAGYRVPEEAAETDDAYYTRVAQQAFEAERKRREDENRWRRANGLPLLTELRESAKKPRVLVVEDRQETVQSTLMDLDPEERAKLEHAPPQETEEEEEQQQQEVSPALDAPQRGGVADDAVAPQGAQGFYATASSLDPYRPNRKPFVPSSTVASARVVEVRHDPPHSPSLLSVPAPLTGGSAGQDAPATSPHTPPPTALPPGEPEAGTTPLSVVERRKMPLRDTGLIGGEILARAPSAAEARGSKGSSGSSLRWPLSKESRSGTPDSNAK</sequence>
<feature type="transmembrane region" description="Helical" evidence="2">
    <location>
        <begin position="270"/>
        <end position="292"/>
    </location>
</feature>
<name>A0A422PV63_9TRYP</name>
<feature type="transmembrane region" description="Helical" evidence="2">
    <location>
        <begin position="482"/>
        <end position="505"/>
    </location>
</feature>
<comment type="caution">
    <text evidence="3">The sequence shown here is derived from an EMBL/GenBank/DDBJ whole genome shotgun (WGS) entry which is preliminary data.</text>
</comment>
<dbReference type="RefSeq" id="XP_029229587.1">
    <property type="nucleotide sequence ID" value="XM_029370268.1"/>
</dbReference>
<keyword evidence="4" id="KW-1185">Reference proteome</keyword>
<evidence type="ECO:0000256" key="2">
    <source>
        <dbReference type="SAM" id="Phobius"/>
    </source>
</evidence>
<protein>
    <submittedName>
        <fullName evidence="3">Uncharacterized protein</fullName>
    </submittedName>
</protein>
<keyword evidence="2" id="KW-0812">Transmembrane</keyword>
<keyword evidence="2" id="KW-0472">Membrane</keyword>
<reference evidence="3 4" key="1">
    <citation type="journal article" date="2018" name="BMC Genomics">
        <title>Genomic comparison of Trypanosoma conorhini and Trypanosoma rangeli to Trypanosoma cruzi strains of high and low virulence.</title>
        <authorList>
            <person name="Bradwell K.R."/>
            <person name="Koparde V.N."/>
            <person name="Matveyev A.V."/>
            <person name="Serrano M.G."/>
            <person name="Alves J.M."/>
            <person name="Parikh H."/>
            <person name="Huang B."/>
            <person name="Lee V."/>
            <person name="Espinosa-Alvarez O."/>
            <person name="Ortiz P.A."/>
            <person name="Costa-Martins A.G."/>
            <person name="Teixeira M.M."/>
            <person name="Buck G.A."/>
        </authorList>
    </citation>
    <scope>NUCLEOTIDE SEQUENCE [LARGE SCALE GENOMIC DNA]</scope>
    <source>
        <strain evidence="3 4">025E</strain>
    </source>
</reference>
<dbReference type="Proteomes" id="UP000284403">
    <property type="component" value="Unassembled WGS sequence"/>
</dbReference>
<dbReference type="OrthoDB" id="252924at2759"/>
<feature type="transmembrane region" description="Helical" evidence="2">
    <location>
        <begin position="316"/>
        <end position="337"/>
    </location>
</feature>
<feature type="transmembrane region" description="Helical" evidence="2">
    <location>
        <begin position="236"/>
        <end position="258"/>
    </location>
</feature>
<gene>
    <name evidence="3" type="ORF">Tco025E_03349</name>
</gene>
<keyword evidence="2" id="KW-1133">Transmembrane helix</keyword>
<accession>A0A422PV63</accession>
<feature type="region of interest" description="Disordered" evidence="1">
    <location>
        <begin position="636"/>
        <end position="835"/>
    </location>
</feature>
<dbReference type="AlphaFoldDB" id="A0A422PV63"/>
<organism evidence="3 4">
    <name type="scientific">Trypanosoma conorhini</name>
    <dbReference type="NCBI Taxonomy" id="83891"/>
    <lineage>
        <taxon>Eukaryota</taxon>
        <taxon>Discoba</taxon>
        <taxon>Euglenozoa</taxon>
        <taxon>Kinetoplastea</taxon>
        <taxon>Metakinetoplastina</taxon>
        <taxon>Trypanosomatida</taxon>
        <taxon>Trypanosomatidae</taxon>
        <taxon>Trypanosoma</taxon>
    </lineage>
</organism>
<feature type="compositionally biased region" description="Pro residues" evidence="1">
    <location>
        <begin position="757"/>
        <end position="768"/>
    </location>
</feature>
<evidence type="ECO:0000313" key="3">
    <source>
        <dbReference type="EMBL" id="RNF21613.1"/>
    </source>
</evidence>
<proteinExistence type="predicted"/>
<evidence type="ECO:0000313" key="4">
    <source>
        <dbReference type="Proteomes" id="UP000284403"/>
    </source>
</evidence>
<feature type="compositionally biased region" description="Low complexity" evidence="1">
    <location>
        <begin position="802"/>
        <end position="816"/>
    </location>
</feature>
<feature type="compositionally biased region" description="Basic and acidic residues" evidence="1">
    <location>
        <begin position="645"/>
        <end position="654"/>
    </location>
</feature>
<dbReference type="EMBL" id="MKKU01000153">
    <property type="protein sequence ID" value="RNF21613.1"/>
    <property type="molecule type" value="Genomic_DNA"/>
</dbReference>